<evidence type="ECO:0000313" key="1">
    <source>
        <dbReference type="EMBL" id="KAL3581920.1"/>
    </source>
</evidence>
<accession>A0ACC4BU44</accession>
<dbReference type="Proteomes" id="UP000309997">
    <property type="component" value="Unassembled WGS sequence"/>
</dbReference>
<comment type="caution">
    <text evidence="1">The sequence shown here is derived from an EMBL/GenBank/DDBJ whole genome shotgun (WGS) entry which is preliminary data.</text>
</comment>
<protein>
    <submittedName>
        <fullName evidence="1">Uncharacterized protein</fullName>
    </submittedName>
</protein>
<sequence>MKSEEVMNMGVEMSNLNFLKRKRKGVAIEPMNVSKSVDEQNYVRVNWSELANKAMTSELHNGLRRDLEGNGYLKLDGGGRFIQAEKGEDTKCSYSFVSMFGNEESSHHKRHKTHLLF</sequence>
<evidence type="ECO:0000313" key="2">
    <source>
        <dbReference type="Proteomes" id="UP000309997"/>
    </source>
</evidence>
<name>A0ACC4BU44_POPAL</name>
<keyword evidence="2" id="KW-1185">Reference proteome</keyword>
<proteinExistence type="predicted"/>
<gene>
    <name evidence="1" type="ORF">D5086_016252</name>
</gene>
<dbReference type="EMBL" id="RCHU02000008">
    <property type="protein sequence ID" value="KAL3581920.1"/>
    <property type="molecule type" value="Genomic_DNA"/>
</dbReference>
<organism evidence="1 2">
    <name type="scientific">Populus alba</name>
    <name type="common">White poplar</name>
    <dbReference type="NCBI Taxonomy" id="43335"/>
    <lineage>
        <taxon>Eukaryota</taxon>
        <taxon>Viridiplantae</taxon>
        <taxon>Streptophyta</taxon>
        <taxon>Embryophyta</taxon>
        <taxon>Tracheophyta</taxon>
        <taxon>Spermatophyta</taxon>
        <taxon>Magnoliopsida</taxon>
        <taxon>eudicotyledons</taxon>
        <taxon>Gunneridae</taxon>
        <taxon>Pentapetalae</taxon>
        <taxon>rosids</taxon>
        <taxon>fabids</taxon>
        <taxon>Malpighiales</taxon>
        <taxon>Salicaceae</taxon>
        <taxon>Saliceae</taxon>
        <taxon>Populus</taxon>
    </lineage>
</organism>
<reference evidence="1 2" key="1">
    <citation type="journal article" date="2024" name="Plant Biotechnol. J.">
        <title>Genome and CRISPR/Cas9 system of a widespread forest tree (Populus alba) in the world.</title>
        <authorList>
            <person name="Liu Y.J."/>
            <person name="Jiang P.F."/>
            <person name="Han X.M."/>
            <person name="Li X.Y."/>
            <person name="Wang H.M."/>
            <person name="Wang Y.J."/>
            <person name="Wang X.X."/>
            <person name="Zeng Q.Y."/>
        </authorList>
    </citation>
    <scope>NUCLEOTIDE SEQUENCE [LARGE SCALE GENOMIC DNA]</scope>
    <source>
        <strain evidence="2">cv. PAL-ZL1</strain>
    </source>
</reference>